<protein>
    <submittedName>
        <fullName evidence="1">Uncharacterized protein</fullName>
    </submittedName>
</protein>
<sequence length="74" mass="8433">MEKSKIPSLEDLMNKAQNTPAGSKLIIASDYLTVIKHLRDEKGFTWKQIAIWFREQGIPLSKSTITSAYHNNMP</sequence>
<dbReference type="AlphaFoldDB" id="A0A6H2A5M6"/>
<evidence type="ECO:0000313" key="2">
    <source>
        <dbReference type="EMBL" id="QJI01079.1"/>
    </source>
</evidence>
<accession>A0A6H2A5M6</accession>
<name>A0A6H2A5M6_9ZZZZ</name>
<dbReference type="EMBL" id="MT144560">
    <property type="protein sequence ID" value="QJA55022.1"/>
    <property type="molecule type" value="Genomic_DNA"/>
</dbReference>
<reference evidence="1" key="1">
    <citation type="submission" date="2020-03" db="EMBL/GenBank/DDBJ databases">
        <title>The deep terrestrial virosphere.</title>
        <authorList>
            <person name="Holmfeldt K."/>
            <person name="Nilsson E."/>
            <person name="Simone D."/>
            <person name="Lopez-Fernandez M."/>
            <person name="Wu X."/>
            <person name="de Brujin I."/>
            <person name="Lundin D."/>
            <person name="Andersson A."/>
            <person name="Bertilsson S."/>
            <person name="Dopson M."/>
        </authorList>
    </citation>
    <scope>NUCLEOTIDE SEQUENCE</scope>
    <source>
        <strain evidence="1">TM448A06483</strain>
        <strain evidence="2">TM448B02288</strain>
    </source>
</reference>
<dbReference type="EMBL" id="MT144897">
    <property type="protein sequence ID" value="QJI01079.1"/>
    <property type="molecule type" value="Genomic_DNA"/>
</dbReference>
<proteinExistence type="predicted"/>
<gene>
    <name evidence="1" type="ORF">TM448A06483_0004</name>
    <name evidence="2" type="ORF">TM448B02288_0001</name>
</gene>
<evidence type="ECO:0000313" key="1">
    <source>
        <dbReference type="EMBL" id="QJA55022.1"/>
    </source>
</evidence>
<organism evidence="1">
    <name type="scientific">viral metagenome</name>
    <dbReference type="NCBI Taxonomy" id="1070528"/>
    <lineage>
        <taxon>unclassified sequences</taxon>
        <taxon>metagenomes</taxon>
        <taxon>organismal metagenomes</taxon>
    </lineage>
</organism>